<feature type="compositionally biased region" description="Low complexity" evidence="1">
    <location>
        <begin position="117"/>
        <end position="141"/>
    </location>
</feature>
<dbReference type="Proteomes" id="UP000016960">
    <property type="component" value="Unassembled WGS sequence"/>
</dbReference>
<gene>
    <name evidence="2" type="ORF">KR51_00007700</name>
</gene>
<name>U5DLA2_9CHRO</name>
<accession>U5DLA2</accession>
<dbReference type="AlphaFoldDB" id="U5DLA2"/>
<evidence type="ECO:0000313" key="3">
    <source>
        <dbReference type="Proteomes" id="UP000016960"/>
    </source>
</evidence>
<proteinExistence type="predicted"/>
<comment type="caution">
    <text evidence="2">The sequence shown here is derived from an EMBL/GenBank/DDBJ whole genome shotgun (WGS) entry which is preliminary data.</text>
</comment>
<protein>
    <submittedName>
        <fullName evidence="2">Uncharacterized protein</fullName>
    </submittedName>
</protein>
<dbReference type="EMBL" id="ASSJ01000017">
    <property type="protein sequence ID" value="ERN42461.1"/>
    <property type="molecule type" value="Genomic_DNA"/>
</dbReference>
<reference evidence="2 3" key="1">
    <citation type="submission" date="2013-05" db="EMBL/GenBank/DDBJ databases">
        <title>Draft genome sequence of Rubidibacter lacunae KORDI 51-2.</title>
        <authorList>
            <person name="Choi D.H."/>
            <person name="Noh J.H."/>
            <person name="Kwon K.-K."/>
            <person name="Lee J.-H."/>
            <person name="Ryu J.-Y."/>
        </authorList>
    </citation>
    <scope>NUCLEOTIDE SEQUENCE [LARGE SCALE GENOMIC DNA]</scope>
    <source>
        <strain evidence="2 3">KORDI 51-2</strain>
    </source>
</reference>
<evidence type="ECO:0000313" key="2">
    <source>
        <dbReference type="EMBL" id="ERN42461.1"/>
    </source>
</evidence>
<keyword evidence="3" id="KW-1185">Reference proteome</keyword>
<feature type="region of interest" description="Disordered" evidence="1">
    <location>
        <begin position="96"/>
        <end position="160"/>
    </location>
</feature>
<dbReference type="RefSeq" id="WP_022604865.1">
    <property type="nucleotide sequence ID" value="NZ_ASSJ01000017.1"/>
</dbReference>
<organism evidence="2 3">
    <name type="scientific">Rubidibacter lacunae KORDI 51-2</name>
    <dbReference type="NCBI Taxonomy" id="582515"/>
    <lineage>
        <taxon>Bacteria</taxon>
        <taxon>Bacillati</taxon>
        <taxon>Cyanobacteriota</taxon>
        <taxon>Cyanophyceae</taxon>
        <taxon>Oscillatoriophycideae</taxon>
        <taxon>Chroococcales</taxon>
        <taxon>Aphanothecaceae</taxon>
        <taxon>Rubidibacter</taxon>
    </lineage>
</organism>
<dbReference type="InParanoid" id="U5DLA2"/>
<feature type="compositionally biased region" description="Basic and acidic residues" evidence="1">
    <location>
        <begin position="151"/>
        <end position="160"/>
    </location>
</feature>
<sequence length="160" mass="16847">MATSNTQVKKAIAQNVKDALRKAEINPTTKAGNRELSKLIHMLMEEDELPSDLAAASEQLSKHVVATLQERNKKNIDGAAIRTLIAQRRSLFGDATEAAVPESTKPAAAIESDPPTSEAADAPAKPDDAPAASADAEAGTKSKTKSKAKSKTAENKTAEE</sequence>
<evidence type="ECO:0000256" key="1">
    <source>
        <dbReference type="SAM" id="MobiDB-lite"/>
    </source>
</evidence>